<dbReference type="InterPro" id="IPR036909">
    <property type="entry name" value="Cyt_c-like_dom_sf"/>
</dbReference>
<dbReference type="InterPro" id="IPR009056">
    <property type="entry name" value="Cyt_c-like_dom"/>
</dbReference>
<accession>A0ABX1CR25</accession>
<dbReference type="Gene3D" id="1.10.760.10">
    <property type="entry name" value="Cytochrome c-like domain"/>
    <property type="match status" value="1"/>
</dbReference>
<keyword evidence="7" id="KW-1185">Reference proteome</keyword>
<keyword evidence="1 4" id="KW-0349">Heme</keyword>
<gene>
    <name evidence="6" type="ORF">HBH26_12580</name>
</gene>
<evidence type="ECO:0000259" key="5">
    <source>
        <dbReference type="PROSITE" id="PS51007"/>
    </source>
</evidence>
<evidence type="ECO:0000256" key="2">
    <source>
        <dbReference type="ARBA" id="ARBA00022723"/>
    </source>
</evidence>
<evidence type="ECO:0000313" key="6">
    <source>
        <dbReference type="EMBL" id="NJR79418.1"/>
    </source>
</evidence>
<evidence type="ECO:0000256" key="1">
    <source>
        <dbReference type="ARBA" id="ARBA00022617"/>
    </source>
</evidence>
<dbReference type="PROSITE" id="PS51007">
    <property type="entry name" value="CYTC"/>
    <property type="match status" value="1"/>
</dbReference>
<evidence type="ECO:0000313" key="7">
    <source>
        <dbReference type="Proteomes" id="UP000732399"/>
    </source>
</evidence>
<reference evidence="6 7" key="1">
    <citation type="submission" date="2020-03" db="EMBL/GenBank/DDBJ databases">
        <authorList>
            <person name="Wang L."/>
            <person name="He N."/>
            <person name="Li Y."/>
            <person name="Fang Y."/>
            <person name="Zhang F."/>
        </authorList>
    </citation>
    <scope>NUCLEOTIDE SEQUENCE [LARGE SCALE GENOMIC DNA]</scope>
    <source>
        <strain evidence="6 7">36D10-4-7</strain>
    </source>
</reference>
<dbReference type="Proteomes" id="UP000732399">
    <property type="component" value="Unassembled WGS sequence"/>
</dbReference>
<sequence length="394" mass="40278">MAGPRVIARALGALATPALLGAASPREVEAGRDIYELGTGRSAIATRFMGGAWLPVGPASACRACHGDGAAGGSEGTIVAPDLTGAAAALGGKSSGWLAEALTRARGRDGRHLSAAMPAYRMDRRDIAALADYLRALPAVPTAGVEPRRVTIRIVTAGAGLDEPAQRALMAQLDAVGANLRRSGGLYGRDLAFTTEAGGDALLDLAWRGGDAARPTFAVHERSAGVDCGTVDPADGDQVRAVAAWSERQGQPATVIDGNAPGDVSGKATILLRGAAFPPASLASAAIVYAPARSPLHGAGAGGAPTVRMFVPGDIEARSARARGIGREGVADPRAALVVAVYLEAAGQIVAVLKDEGRRLYRMRICDSLRRMSRSRQSVSIIEGSKVTVIAATD</sequence>
<proteinExistence type="predicted"/>
<feature type="domain" description="Cytochrome c" evidence="5">
    <location>
        <begin position="26"/>
        <end position="138"/>
    </location>
</feature>
<dbReference type="EMBL" id="JAAVJH010000007">
    <property type="protein sequence ID" value="NJR79418.1"/>
    <property type="molecule type" value="Genomic_DNA"/>
</dbReference>
<organism evidence="6 7">
    <name type="scientific">Sphingomonas corticis</name>
    <dbReference type="NCBI Taxonomy" id="2722791"/>
    <lineage>
        <taxon>Bacteria</taxon>
        <taxon>Pseudomonadati</taxon>
        <taxon>Pseudomonadota</taxon>
        <taxon>Alphaproteobacteria</taxon>
        <taxon>Sphingomonadales</taxon>
        <taxon>Sphingomonadaceae</taxon>
        <taxon>Sphingomonas</taxon>
    </lineage>
</organism>
<comment type="caution">
    <text evidence="6">The sequence shown here is derived from an EMBL/GenBank/DDBJ whole genome shotgun (WGS) entry which is preliminary data.</text>
</comment>
<keyword evidence="3 4" id="KW-0408">Iron</keyword>
<evidence type="ECO:0000256" key="3">
    <source>
        <dbReference type="ARBA" id="ARBA00023004"/>
    </source>
</evidence>
<name>A0ABX1CR25_9SPHN</name>
<protein>
    <submittedName>
        <fullName evidence="6">Cytochrome c</fullName>
    </submittedName>
</protein>
<dbReference type="RefSeq" id="WP_168134980.1">
    <property type="nucleotide sequence ID" value="NZ_JAAVJH010000007.1"/>
</dbReference>
<dbReference type="Pfam" id="PF00034">
    <property type="entry name" value="Cytochrom_C"/>
    <property type="match status" value="1"/>
</dbReference>
<keyword evidence="2 4" id="KW-0479">Metal-binding</keyword>
<evidence type="ECO:0000256" key="4">
    <source>
        <dbReference type="PROSITE-ProRule" id="PRU00433"/>
    </source>
</evidence>
<dbReference type="SUPFAM" id="SSF46626">
    <property type="entry name" value="Cytochrome c"/>
    <property type="match status" value="1"/>
</dbReference>